<sequence>MQEMEVSPVKKPTPKIKINNLEEYLEHDYDKMHNKVEELAVETLVEHAPNMPSIVSFALLDLEQFITVVKKLTENEANYATPMHSTMLYLATEAFVLSFAYPPFLCGLFGNGYVNANGYKNFKSLAVGLEAHWETVFEHLQTNIQTVPVPELERRLCTITCIANLLRDLKNRAYGKARALQLPDLTWNATITRIKIKEEIILRKTKTTTVQKQARSCNCKNCSATACPEKSRNIDEAPKRENRTSNNNRSPEERNIKTLLEKRESFSYHKSLQRPYPTPKKVMSLAKDRRYVSTKENIGSRARTPSFSNSDSSTSDTDSSKDSAGKEYFSSPSPSSRSPFKLTISTKKPPKMANVDPVRKLLTGSQPKGSEQSNPTNSLNTSPTSDFDDDAFYGKYKFLSL</sequence>
<dbReference type="Proteomes" id="UP000494165">
    <property type="component" value="Unassembled WGS sequence"/>
</dbReference>
<dbReference type="AlphaFoldDB" id="A0A8S1DGG3"/>
<gene>
    <name evidence="2" type="ORF">CLODIP_2_CD09384</name>
</gene>
<evidence type="ECO:0000313" key="3">
    <source>
        <dbReference type="Proteomes" id="UP000494165"/>
    </source>
</evidence>
<accession>A0A8S1DGG3</accession>
<reference evidence="2 3" key="1">
    <citation type="submission" date="2020-04" db="EMBL/GenBank/DDBJ databases">
        <authorList>
            <person name="Alioto T."/>
            <person name="Alioto T."/>
            <person name="Gomez Garrido J."/>
        </authorList>
    </citation>
    <scope>NUCLEOTIDE SEQUENCE [LARGE SCALE GENOMIC DNA]</scope>
</reference>
<comment type="caution">
    <text evidence="2">The sequence shown here is derived from an EMBL/GenBank/DDBJ whole genome shotgun (WGS) entry which is preliminary data.</text>
</comment>
<evidence type="ECO:0000313" key="2">
    <source>
        <dbReference type="EMBL" id="CAB3380066.1"/>
    </source>
</evidence>
<evidence type="ECO:0000256" key="1">
    <source>
        <dbReference type="SAM" id="MobiDB-lite"/>
    </source>
</evidence>
<protein>
    <submittedName>
        <fullName evidence="2">Uncharacterized protein</fullName>
    </submittedName>
</protein>
<feature type="region of interest" description="Disordered" evidence="1">
    <location>
        <begin position="233"/>
        <end position="390"/>
    </location>
</feature>
<feature type="compositionally biased region" description="Low complexity" evidence="1">
    <location>
        <begin position="306"/>
        <end position="317"/>
    </location>
</feature>
<feature type="compositionally biased region" description="Basic and acidic residues" evidence="1">
    <location>
        <begin position="250"/>
        <end position="267"/>
    </location>
</feature>
<proteinExistence type="predicted"/>
<name>A0A8S1DGG3_9INSE</name>
<feature type="compositionally biased region" description="Basic and acidic residues" evidence="1">
    <location>
        <begin position="233"/>
        <end position="243"/>
    </location>
</feature>
<feature type="compositionally biased region" description="Low complexity" evidence="1">
    <location>
        <begin position="330"/>
        <end position="339"/>
    </location>
</feature>
<organism evidence="2 3">
    <name type="scientific">Cloeon dipterum</name>
    <dbReference type="NCBI Taxonomy" id="197152"/>
    <lineage>
        <taxon>Eukaryota</taxon>
        <taxon>Metazoa</taxon>
        <taxon>Ecdysozoa</taxon>
        <taxon>Arthropoda</taxon>
        <taxon>Hexapoda</taxon>
        <taxon>Insecta</taxon>
        <taxon>Pterygota</taxon>
        <taxon>Palaeoptera</taxon>
        <taxon>Ephemeroptera</taxon>
        <taxon>Pisciforma</taxon>
        <taxon>Baetidae</taxon>
        <taxon>Cloeon</taxon>
    </lineage>
</organism>
<feature type="compositionally biased region" description="Polar residues" evidence="1">
    <location>
        <begin position="363"/>
        <end position="385"/>
    </location>
</feature>
<keyword evidence="3" id="KW-1185">Reference proteome</keyword>
<dbReference type="EMBL" id="CADEPI010000200">
    <property type="protein sequence ID" value="CAB3380066.1"/>
    <property type="molecule type" value="Genomic_DNA"/>
</dbReference>